<gene>
    <name evidence="2" type="ORF">EDD33_1045</name>
</gene>
<organism evidence="2 3">
    <name type="scientific">Nocardioides aurantiacus</name>
    <dbReference type="NCBI Taxonomy" id="86796"/>
    <lineage>
        <taxon>Bacteria</taxon>
        <taxon>Bacillati</taxon>
        <taxon>Actinomycetota</taxon>
        <taxon>Actinomycetes</taxon>
        <taxon>Propionibacteriales</taxon>
        <taxon>Nocardioidaceae</taxon>
        <taxon>Nocardioides</taxon>
    </lineage>
</organism>
<evidence type="ECO:0000259" key="1">
    <source>
        <dbReference type="Pfam" id="PF00485"/>
    </source>
</evidence>
<dbReference type="Gene3D" id="3.40.50.300">
    <property type="entry name" value="P-loop containing nucleotide triphosphate hydrolases"/>
    <property type="match status" value="1"/>
</dbReference>
<dbReference type="GO" id="GO:0016301">
    <property type="term" value="F:kinase activity"/>
    <property type="evidence" value="ECO:0007669"/>
    <property type="project" value="UniProtKB-KW"/>
</dbReference>
<comment type="caution">
    <text evidence="2">The sequence shown here is derived from an EMBL/GenBank/DDBJ whole genome shotgun (WGS) entry which is preliminary data.</text>
</comment>
<reference evidence="2 3" key="1">
    <citation type="submission" date="2018-11" db="EMBL/GenBank/DDBJ databases">
        <title>Sequencing the genomes of 1000 actinobacteria strains.</title>
        <authorList>
            <person name="Klenk H.-P."/>
        </authorList>
    </citation>
    <scope>NUCLEOTIDE SEQUENCE [LARGE SCALE GENOMIC DNA]</scope>
    <source>
        <strain evidence="2 3">DSM 12652</strain>
    </source>
</reference>
<keyword evidence="2" id="KW-0808">Transferase</keyword>
<keyword evidence="3" id="KW-1185">Reference proteome</keyword>
<keyword evidence="2" id="KW-0418">Kinase</keyword>
<evidence type="ECO:0000313" key="2">
    <source>
        <dbReference type="EMBL" id="ROR90210.1"/>
    </source>
</evidence>
<dbReference type="InterPro" id="IPR027417">
    <property type="entry name" value="P-loop_NTPase"/>
</dbReference>
<accession>A0A3N2CRS4</accession>
<proteinExistence type="predicted"/>
<dbReference type="Proteomes" id="UP000281738">
    <property type="component" value="Unassembled WGS sequence"/>
</dbReference>
<feature type="domain" description="Phosphoribulokinase/uridine kinase" evidence="1">
    <location>
        <begin position="3"/>
        <end position="144"/>
    </location>
</feature>
<dbReference type="Pfam" id="PF00485">
    <property type="entry name" value="PRK"/>
    <property type="match status" value="1"/>
</dbReference>
<dbReference type="AlphaFoldDB" id="A0A3N2CRS4"/>
<sequence length="203" mass="21831">MLAGPSGSGKSRLAERLGLPVLRLDDFYKDGDDPTLPVLDLAGGEPVVDWDAPGSWNHDAAVAALEELCRTGSVDAPVYEIAANARTGHRVVGLAGATLVVAEGIFAQEVVAECRRRGLLAAAYCVTQHPAVTFARRLSRDLSEHRKPPWVLVRRGLHLLRAQRAVVAHARLLGCEVCSPEEARVAIGRLRDRPGPTAPTSRR</sequence>
<evidence type="ECO:0000313" key="3">
    <source>
        <dbReference type="Proteomes" id="UP000281738"/>
    </source>
</evidence>
<name>A0A3N2CRS4_9ACTN</name>
<protein>
    <submittedName>
        <fullName evidence="2">Uridine kinase</fullName>
    </submittedName>
</protein>
<dbReference type="InterPro" id="IPR006083">
    <property type="entry name" value="PRK/URK"/>
</dbReference>
<dbReference type="EMBL" id="RKHO01000001">
    <property type="protein sequence ID" value="ROR90210.1"/>
    <property type="molecule type" value="Genomic_DNA"/>
</dbReference>
<dbReference type="SUPFAM" id="SSF52540">
    <property type="entry name" value="P-loop containing nucleoside triphosphate hydrolases"/>
    <property type="match status" value="1"/>
</dbReference>
<dbReference type="GO" id="GO:0005524">
    <property type="term" value="F:ATP binding"/>
    <property type="evidence" value="ECO:0007669"/>
    <property type="project" value="InterPro"/>
</dbReference>